<dbReference type="EMBL" id="JAPFFF010000012">
    <property type="protein sequence ID" value="KAK8876637.1"/>
    <property type="molecule type" value="Genomic_DNA"/>
</dbReference>
<name>A0ABR2JGZ4_9EUKA</name>
<proteinExistence type="predicted"/>
<dbReference type="Proteomes" id="UP001470230">
    <property type="component" value="Unassembled WGS sequence"/>
</dbReference>
<protein>
    <recommendedName>
        <fullName evidence="3">MULE transposase domain-containing protein</fullName>
    </recommendedName>
</protein>
<sequence length="144" mass="16847">MTKIACNQDQQINKSWIQFANKIIKKNYNSINERNESLILDGCTVFYMKRLAIGKLARNNFEMIYQVLDALVFTRSTASAIRESINSIAGKLRWHRRIVFGMDFIEKDGDEDFIQFNIKRVSCACHIIQLVLKDLYDGEDIYRN</sequence>
<gene>
    <name evidence="1" type="ORF">M9Y10_006855</name>
</gene>
<keyword evidence="2" id="KW-1185">Reference proteome</keyword>
<evidence type="ECO:0000313" key="1">
    <source>
        <dbReference type="EMBL" id="KAK8876637.1"/>
    </source>
</evidence>
<organism evidence="1 2">
    <name type="scientific">Tritrichomonas musculus</name>
    <dbReference type="NCBI Taxonomy" id="1915356"/>
    <lineage>
        <taxon>Eukaryota</taxon>
        <taxon>Metamonada</taxon>
        <taxon>Parabasalia</taxon>
        <taxon>Tritrichomonadida</taxon>
        <taxon>Tritrichomonadidae</taxon>
        <taxon>Tritrichomonas</taxon>
    </lineage>
</organism>
<comment type="caution">
    <text evidence="1">The sequence shown here is derived from an EMBL/GenBank/DDBJ whole genome shotgun (WGS) entry which is preliminary data.</text>
</comment>
<evidence type="ECO:0000313" key="2">
    <source>
        <dbReference type="Proteomes" id="UP001470230"/>
    </source>
</evidence>
<reference evidence="1 2" key="1">
    <citation type="submission" date="2024-04" db="EMBL/GenBank/DDBJ databases">
        <title>Tritrichomonas musculus Genome.</title>
        <authorList>
            <person name="Alves-Ferreira E."/>
            <person name="Grigg M."/>
            <person name="Lorenzi H."/>
            <person name="Galac M."/>
        </authorList>
    </citation>
    <scope>NUCLEOTIDE SEQUENCE [LARGE SCALE GENOMIC DNA]</scope>
    <source>
        <strain evidence="1 2">EAF2021</strain>
    </source>
</reference>
<evidence type="ECO:0008006" key="3">
    <source>
        <dbReference type="Google" id="ProtNLM"/>
    </source>
</evidence>
<accession>A0ABR2JGZ4</accession>